<name>A0A6H5GC04_9HEMI</name>
<sequence>MDGNCGYPTNKYSATIRKMERKTVTENAKRALVFCYKCFDKIKSQSCWFQATKETPILLHPTMSLTPSSILSLSLCVIVHIFCLLRRSNVIESAVECDRICDRMRSNRGEELIDFQGSGSITELAIVREGPCWKRVSPCRKAMSTLQCFAGQGPGIARDAMIRGFEAEEGHIKTSSPHGPSRTPLGPNFSRVCSKSRKRAHNNLAHFLRWRKNGKKILCISTVINRSIVSPIALKIPIEENPRISNFNRNLDNSQYFRSDCFSYCSAIEPLQSLLEDSRKRMLPEKLLTFIQHWNSRIVRKMMMNFGIASSNSYWCPGKHILISSKENRFLYSFAITGRFHLHIICWYDAFCRYRPHKPGSVPTCRVYISHSPWTDTSCKFFSFSWRPRLAPWTTSAESNSEIRDLSVNLRNFERSFLEHCPGKHSHTLVHEYSMRPWPFTETNLRFSRNPFRPRCADSFKHSIFVPSESLKINVFSRYQSSEEPFFEPLFRGRAVAKKRDGAKTKYPGHRSSERNIALIIGVNEAEKCLCTRILPDAFRKSNLHCTRVGCLHTLISRKLRLQVELSLKRIVCFSEGNPLPGLEKSPLRFLGKARRTVRHLAHFNPILGKLRGNCKGKQKDEARLLMDGGAHAPLLLPGAAPDHIVKNIVDLTVEYEFWSFDHRYSTERNLFLIWRIEAVSPRYFRWDREPGDSPYLSFGFRTGSLGNARGSALAHKGGVKPMCIWMQPKEPVQNLMSGMRSLLVPEPAKYAKLPVYEIIHIFCKKPYVRFINIFRAYSTLKITSSFLFTGNPLECDCRLDWLHGLYNNTNSEQVRQSIEEMVCIQSTRDLEIEPLRVRRPADDGVFNNFIPTAEPSEPFIEKNFLSIPREILPCPQELRATGVPAVQLATKPLSSAQMNSSPKPSSHVRVLHARSPRCQRKMKLLINGGKSTAIPQYIDPVLI</sequence>
<evidence type="ECO:0000313" key="2">
    <source>
        <dbReference type="Proteomes" id="UP000479000"/>
    </source>
</evidence>
<dbReference type="OrthoDB" id="27267at2759"/>
<evidence type="ECO:0000313" key="1">
    <source>
        <dbReference type="EMBL" id="CAA9999966.1"/>
    </source>
</evidence>
<protein>
    <submittedName>
        <fullName evidence="1">Uncharacterized protein</fullName>
    </submittedName>
</protein>
<reference evidence="1 2" key="1">
    <citation type="submission" date="2020-02" db="EMBL/GenBank/DDBJ databases">
        <authorList>
            <person name="Ferguson B K."/>
        </authorList>
    </citation>
    <scope>NUCLEOTIDE SEQUENCE [LARGE SCALE GENOMIC DNA]</scope>
</reference>
<dbReference type="AlphaFoldDB" id="A0A6H5GC04"/>
<dbReference type="Proteomes" id="UP000479000">
    <property type="component" value="Unassembled WGS sequence"/>
</dbReference>
<feature type="non-terminal residue" evidence="1">
    <location>
        <position position="944"/>
    </location>
</feature>
<proteinExistence type="predicted"/>
<dbReference type="EMBL" id="CADCXU010009077">
    <property type="protein sequence ID" value="CAA9999966.1"/>
    <property type="molecule type" value="Genomic_DNA"/>
</dbReference>
<accession>A0A6H5GC04</accession>
<gene>
    <name evidence="1" type="ORF">NTEN_LOCUS6169</name>
</gene>
<organism evidence="1 2">
    <name type="scientific">Nesidiocoris tenuis</name>
    <dbReference type="NCBI Taxonomy" id="355587"/>
    <lineage>
        <taxon>Eukaryota</taxon>
        <taxon>Metazoa</taxon>
        <taxon>Ecdysozoa</taxon>
        <taxon>Arthropoda</taxon>
        <taxon>Hexapoda</taxon>
        <taxon>Insecta</taxon>
        <taxon>Pterygota</taxon>
        <taxon>Neoptera</taxon>
        <taxon>Paraneoptera</taxon>
        <taxon>Hemiptera</taxon>
        <taxon>Heteroptera</taxon>
        <taxon>Panheteroptera</taxon>
        <taxon>Cimicomorpha</taxon>
        <taxon>Miridae</taxon>
        <taxon>Dicyphina</taxon>
        <taxon>Nesidiocoris</taxon>
    </lineage>
</organism>
<feature type="non-terminal residue" evidence="1">
    <location>
        <position position="1"/>
    </location>
</feature>
<keyword evidence="2" id="KW-1185">Reference proteome</keyword>